<organism evidence="2 3">
    <name type="scientific">Brassica rapa subsp. trilocularis</name>
    <dbReference type="NCBI Taxonomy" id="1813537"/>
    <lineage>
        <taxon>Eukaryota</taxon>
        <taxon>Viridiplantae</taxon>
        <taxon>Streptophyta</taxon>
        <taxon>Embryophyta</taxon>
        <taxon>Tracheophyta</taxon>
        <taxon>Spermatophyta</taxon>
        <taxon>Magnoliopsida</taxon>
        <taxon>eudicotyledons</taxon>
        <taxon>Gunneridae</taxon>
        <taxon>Pentapetalae</taxon>
        <taxon>rosids</taxon>
        <taxon>malvids</taxon>
        <taxon>Brassicales</taxon>
        <taxon>Brassicaceae</taxon>
        <taxon>Brassiceae</taxon>
        <taxon>Brassica</taxon>
    </lineage>
</organism>
<evidence type="ECO:0000313" key="2">
    <source>
        <dbReference type="EMBL" id="KAG5387469.1"/>
    </source>
</evidence>
<name>A0ABQ7LLL9_BRACM</name>
<evidence type="ECO:0000256" key="1">
    <source>
        <dbReference type="SAM" id="MobiDB-lite"/>
    </source>
</evidence>
<comment type="caution">
    <text evidence="2">The sequence shown here is derived from an EMBL/GenBank/DDBJ whole genome shotgun (WGS) entry which is preliminary data.</text>
</comment>
<dbReference type="EMBL" id="JADBGQ010000008">
    <property type="protein sequence ID" value="KAG5387469.1"/>
    <property type="molecule type" value="Genomic_DNA"/>
</dbReference>
<feature type="region of interest" description="Disordered" evidence="1">
    <location>
        <begin position="62"/>
        <end position="85"/>
    </location>
</feature>
<feature type="compositionally biased region" description="Polar residues" evidence="1">
    <location>
        <begin position="62"/>
        <end position="71"/>
    </location>
</feature>
<sequence>MSTTNQKKFNPKSICLPQLTRSDMQQKRWRTYNIATDLNLIANMKEMRLWWSFMPITLTNSNDSPLNSESAHSLDEPMTSDEFEWKTMPPQWMEEQYTVESAA</sequence>
<reference evidence="2 3" key="1">
    <citation type="submission" date="2021-03" db="EMBL/GenBank/DDBJ databases">
        <authorList>
            <person name="King G.J."/>
            <person name="Bancroft I."/>
            <person name="Baten A."/>
            <person name="Bloomfield J."/>
            <person name="Borpatragohain P."/>
            <person name="He Z."/>
            <person name="Irish N."/>
            <person name="Irwin J."/>
            <person name="Liu K."/>
            <person name="Mauleon R.P."/>
            <person name="Moore J."/>
            <person name="Morris R."/>
            <person name="Ostergaard L."/>
            <person name="Wang B."/>
            <person name="Wells R."/>
        </authorList>
    </citation>
    <scope>NUCLEOTIDE SEQUENCE [LARGE SCALE GENOMIC DNA]</scope>
    <source>
        <strain evidence="2">R-o-18</strain>
        <tissue evidence="2">Leaf</tissue>
    </source>
</reference>
<proteinExistence type="predicted"/>
<evidence type="ECO:0000313" key="3">
    <source>
        <dbReference type="Proteomes" id="UP000823674"/>
    </source>
</evidence>
<protein>
    <submittedName>
        <fullName evidence="2">Uncharacterized protein</fullName>
    </submittedName>
</protein>
<dbReference type="Proteomes" id="UP000823674">
    <property type="component" value="Chromosome A09"/>
</dbReference>
<keyword evidence="3" id="KW-1185">Reference proteome</keyword>
<accession>A0ABQ7LLL9</accession>
<gene>
    <name evidence="2" type="primary">A09g519180.1_BraROA</name>
    <name evidence="2" type="ORF">IGI04_038939</name>
</gene>